<dbReference type="InterPro" id="IPR021243">
    <property type="entry name" value="DUF2804"/>
</dbReference>
<dbReference type="OrthoDB" id="9762066at2"/>
<organism evidence="1 2">
    <name type="scientific">Clostridium frigidicarnis</name>
    <dbReference type="NCBI Taxonomy" id="84698"/>
    <lineage>
        <taxon>Bacteria</taxon>
        <taxon>Bacillati</taxon>
        <taxon>Bacillota</taxon>
        <taxon>Clostridia</taxon>
        <taxon>Eubacteriales</taxon>
        <taxon>Clostridiaceae</taxon>
        <taxon>Clostridium</taxon>
    </lineage>
</organism>
<sequence length="333" mass="38599">MELDSKNLCDKNGRLNFHEGMFFQDPIINSNLSKRNLLRRKKWNYWTINNDKYFFTIALANFDYSGLIFAYLIDLDNNKIIEKNFLVPFGKGICLKSHVDDDIVYEGKNLNIKIINSSDKTKIELFINNFCENNCLMGYFNIYNKDVESLNIVVPWSKKKYTYACKQSALKCEGALSIGNDYIKFEKGESYGSQDFGRGVWKRNIKWNWITCSTTIMDKKHLGINLGAHWTDGSGITENGIILDGKAYQIEEDVEFKYDNDDFMKPWTIKSQSNDINLVFVPIRIRESNMNFGIIKSHFNQLFGKLRGSIKINGLVINIDEALSLCEEHIAKW</sequence>
<dbReference type="RefSeq" id="WP_090037447.1">
    <property type="nucleotide sequence ID" value="NZ_FOKI01000001.1"/>
</dbReference>
<dbReference type="STRING" id="84698.SAMN04488528_100129"/>
<reference evidence="1 2" key="1">
    <citation type="submission" date="2016-10" db="EMBL/GenBank/DDBJ databases">
        <authorList>
            <person name="de Groot N.N."/>
        </authorList>
    </citation>
    <scope>NUCLEOTIDE SEQUENCE [LARGE SCALE GENOMIC DNA]</scope>
    <source>
        <strain evidence="1 2">DSM 12271</strain>
    </source>
</reference>
<evidence type="ECO:0000313" key="1">
    <source>
        <dbReference type="EMBL" id="SFA69276.1"/>
    </source>
</evidence>
<dbReference type="PANTHER" id="PTHR35868:SF3">
    <property type="entry name" value="DUF2804 DOMAIN-CONTAINING PROTEIN"/>
    <property type="match status" value="1"/>
</dbReference>
<dbReference type="Pfam" id="PF10974">
    <property type="entry name" value="DUF2804"/>
    <property type="match status" value="1"/>
</dbReference>
<proteinExistence type="predicted"/>
<protein>
    <recommendedName>
        <fullName evidence="3">DUF2804 domain-containing protein</fullName>
    </recommendedName>
</protein>
<dbReference type="PANTHER" id="PTHR35868">
    <property type="entry name" value="DUF2804 DOMAIN-CONTAINING PROTEIN-RELATED"/>
    <property type="match status" value="1"/>
</dbReference>
<name>A0A1I0V161_9CLOT</name>
<dbReference type="Proteomes" id="UP000198619">
    <property type="component" value="Unassembled WGS sequence"/>
</dbReference>
<evidence type="ECO:0000313" key="2">
    <source>
        <dbReference type="Proteomes" id="UP000198619"/>
    </source>
</evidence>
<gene>
    <name evidence="1" type="ORF">SAMN04488528_100129</name>
</gene>
<accession>A0A1I0V161</accession>
<evidence type="ECO:0008006" key="3">
    <source>
        <dbReference type="Google" id="ProtNLM"/>
    </source>
</evidence>
<dbReference type="AlphaFoldDB" id="A0A1I0V161"/>
<keyword evidence="2" id="KW-1185">Reference proteome</keyword>
<dbReference type="EMBL" id="FOKI01000001">
    <property type="protein sequence ID" value="SFA69276.1"/>
    <property type="molecule type" value="Genomic_DNA"/>
</dbReference>